<dbReference type="EMBL" id="FUZA01000005">
    <property type="protein sequence ID" value="SKC07173.1"/>
    <property type="molecule type" value="Genomic_DNA"/>
</dbReference>
<dbReference type="InterPro" id="IPR011008">
    <property type="entry name" value="Dimeric_a/b-barrel"/>
</dbReference>
<dbReference type="OrthoDB" id="7782105at2"/>
<dbReference type="PANTHER" id="PTHR35174">
    <property type="entry name" value="BLL7171 PROTEIN-RELATED"/>
    <property type="match status" value="1"/>
</dbReference>
<evidence type="ECO:0000313" key="4">
    <source>
        <dbReference type="Proteomes" id="UP000190897"/>
    </source>
</evidence>
<organism evidence="3 4">
    <name type="scientific">Dyadobacter psychrophilus</name>
    <dbReference type="NCBI Taxonomy" id="651661"/>
    <lineage>
        <taxon>Bacteria</taxon>
        <taxon>Pseudomonadati</taxon>
        <taxon>Bacteroidota</taxon>
        <taxon>Cytophagia</taxon>
        <taxon>Cytophagales</taxon>
        <taxon>Spirosomataceae</taxon>
        <taxon>Dyadobacter</taxon>
    </lineage>
</organism>
<accession>A0A1T5GFI4</accession>
<proteinExistence type="inferred from homology"/>
<dbReference type="RefSeq" id="WP_082216524.1">
    <property type="nucleotide sequence ID" value="NZ_FUZA01000005.1"/>
</dbReference>
<evidence type="ECO:0000256" key="1">
    <source>
        <dbReference type="ARBA" id="ARBA00007689"/>
    </source>
</evidence>
<reference evidence="4" key="1">
    <citation type="submission" date="2017-02" db="EMBL/GenBank/DDBJ databases">
        <authorList>
            <person name="Varghese N."/>
            <person name="Submissions S."/>
        </authorList>
    </citation>
    <scope>NUCLEOTIDE SEQUENCE [LARGE SCALE GENOMIC DNA]</scope>
    <source>
        <strain evidence="4">DSM 22270</strain>
    </source>
</reference>
<dbReference type="Pfam" id="PF03795">
    <property type="entry name" value="YCII"/>
    <property type="match status" value="1"/>
</dbReference>
<dbReference type="InterPro" id="IPR005545">
    <property type="entry name" value="YCII"/>
</dbReference>
<name>A0A1T5GFI4_9BACT</name>
<dbReference type="AlphaFoldDB" id="A0A1T5GFI4"/>
<feature type="domain" description="YCII-related" evidence="2">
    <location>
        <begin position="22"/>
        <end position="110"/>
    </location>
</feature>
<dbReference type="PANTHER" id="PTHR35174:SF3">
    <property type="entry name" value="BLL7171 PROTEIN"/>
    <property type="match status" value="1"/>
</dbReference>
<dbReference type="Gene3D" id="3.30.70.1060">
    <property type="entry name" value="Dimeric alpha+beta barrel"/>
    <property type="match status" value="1"/>
</dbReference>
<evidence type="ECO:0000259" key="2">
    <source>
        <dbReference type="Pfam" id="PF03795"/>
    </source>
</evidence>
<dbReference type="Proteomes" id="UP000190897">
    <property type="component" value="Unassembled WGS sequence"/>
</dbReference>
<gene>
    <name evidence="3" type="ORF">SAMN05660293_04033</name>
</gene>
<keyword evidence="4" id="KW-1185">Reference proteome</keyword>
<sequence length="117" mass="12793">MEEYIVIMRLDLLTQEAQPSPEQMEGYMKQYHDWVGGIAAQNKFSGGKGLAVEGKVLKPNDVITDGPFVEIKESVAGFIIIKAASLEEAVEMAQSCPILKGEGNSVEVRKIISVHES</sequence>
<comment type="similarity">
    <text evidence="1">Belongs to the YciI family.</text>
</comment>
<dbReference type="STRING" id="651661.SAMN05660293_04033"/>
<evidence type="ECO:0000313" key="3">
    <source>
        <dbReference type="EMBL" id="SKC07173.1"/>
    </source>
</evidence>
<dbReference type="SUPFAM" id="SSF54909">
    <property type="entry name" value="Dimeric alpha+beta barrel"/>
    <property type="match status" value="1"/>
</dbReference>
<protein>
    <submittedName>
        <fullName evidence="3">YCII-related domain-containing protein</fullName>
    </submittedName>
</protein>